<dbReference type="InterPro" id="IPR001387">
    <property type="entry name" value="Cro/C1-type_HTH"/>
</dbReference>
<dbReference type="AlphaFoldDB" id="A0A327NEX5"/>
<sequence length="153" mass="17619">MNYFRVDSLGEKIRLLLKAKSLKQKDLAERLGIKPSSVNQWIKGTARPDNSRLAQIAKELGVTVDSLLSNENAQYEITTIGEEPTSNLVSSKLSDYERLQYELRIKELELEMERRVSVIQSELLVYKEKELAQQQKEIERQRALSPDQDAINK</sequence>
<dbReference type="GO" id="GO:0003677">
    <property type="term" value="F:DNA binding"/>
    <property type="evidence" value="ECO:0007669"/>
    <property type="project" value="InterPro"/>
</dbReference>
<reference evidence="2 3" key="1">
    <citation type="submission" date="2018-06" db="EMBL/GenBank/DDBJ databases">
        <title>Spirosoma sp. HMF3257 Genome sequencing and assembly.</title>
        <authorList>
            <person name="Kang H."/>
            <person name="Cha I."/>
            <person name="Kim H."/>
            <person name="Kang J."/>
            <person name="Joh K."/>
        </authorList>
    </citation>
    <scope>NUCLEOTIDE SEQUENCE [LARGE SCALE GENOMIC DNA]</scope>
    <source>
        <strain evidence="2 3">HMF3257</strain>
    </source>
</reference>
<protein>
    <recommendedName>
        <fullName evidence="1">HTH cro/C1-type domain-containing protein</fullName>
    </recommendedName>
</protein>
<evidence type="ECO:0000313" key="3">
    <source>
        <dbReference type="Proteomes" id="UP000249016"/>
    </source>
</evidence>
<dbReference type="InterPro" id="IPR010982">
    <property type="entry name" value="Lambda_DNA-bd_dom_sf"/>
</dbReference>
<dbReference type="EMBL" id="QLII01000001">
    <property type="protein sequence ID" value="RAI73313.1"/>
    <property type="molecule type" value="Genomic_DNA"/>
</dbReference>
<accession>A0A327NEX5</accession>
<gene>
    <name evidence="2" type="ORF">HMF3257_00655</name>
</gene>
<dbReference type="CDD" id="cd00093">
    <property type="entry name" value="HTH_XRE"/>
    <property type="match status" value="1"/>
</dbReference>
<name>A0A327NEX5_9BACT</name>
<comment type="caution">
    <text evidence="2">The sequence shown here is derived from an EMBL/GenBank/DDBJ whole genome shotgun (WGS) entry which is preliminary data.</text>
</comment>
<evidence type="ECO:0000313" key="2">
    <source>
        <dbReference type="EMBL" id="RAI73313.1"/>
    </source>
</evidence>
<dbReference type="Gene3D" id="1.10.260.40">
    <property type="entry name" value="lambda repressor-like DNA-binding domains"/>
    <property type="match status" value="1"/>
</dbReference>
<proteinExistence type="predicted"/>
<dbReference type="PROSITE" id="PS50943">
    <property type="entry name" value="HTH_CROC1"/>
    <property type="match status" value="1"/>
</dbReference>
<dbReference type="SMART" id="SM00530">
    <property type="entry name" value="HTH_XRE"/>
    <property type="match status" value="1"/>
</dbReference>
<dbReference type="Pfam" id="PF01381">
    <property type="entry name" value="HTH_3"/>
    <property type="match status" value="1"/>
</dbReference>
<dbReference type="Proteomes" id="UP000249016">
    <property type="component" value="Unassembled WGS sequence"/>
</dbReference>
<keyword evidence="3" id="KW-1185">Reference proteome</keyword>
<evidence type="ECO:0000259" key="1">
    <source>
        <dbReference type="PROSITE" id="PS50943"/>
    </source>
</evidence>
<feature type="domain" description="HTH cro/C1-type" evidence="1">
    <location>
        <begin position="13"/>
        <end position="67"/>
    </location>
</feature>
<organism evidence="2 3">
    <name type="scientific">Spirosoma telluris</name>
    <dbReference type="NCBI Taxonomy" id="2183553"/>
    <lineage>
        <taxon>Bacteria</taxon>
        <taxon>Pseudomonadati</taxon>
        <taxon>Bacteroidota</taxon>
        <taxon>Cytophagia</taxon>
        <taxon>Cytophagales</taxon>
        <taxon>Cytophagaceae</taxon>
        <taxon>Spirosoma</taxon>
    </lineage>
</organism>
<dbReference type="SUPFAM" id="SSF47413">
    <property type="entry name" value="lambda repressor-like DNA-binding domains"/>
    <property type="match status" value="1"/>
</dbReference>